<dbReference type="Gene3D" id="1.25.40.10">
    <property type="entry name" value="Tetratricopeptide repeat domain"/>
    <property type="match status" value="2"/>
</dbReference>
<keyword evidence="1" id="KW-0802">TPR repeat</keyword>
<dbReference type="InterPro" id="IPR053137">
    <property type="entry name" value="NLR-like"/>
</dbReference>
<evidence type="ECO:0000313" key="3">
    <source>
        <dbReference type="EMBL" id="KAK6528961.1"/>
    </source>
</evidence>
<dbReference type="SMART" id="SM00028">
    <property type="entry name" value="TPR"/>
    <property type="match status" value="6"/>
</dbReference>
<name>A0AAV9WXA9_9PEZI</name>
<dbReference type="AlphaFoldDB" id="A0AAV9WXA9"/>
<protein>
    <recommendedName>
        <fullName evidence="2">Fungal STAND N-terminal Goodbye domain-containing protein</fullName>
    </recommendedName>
</protein>
<dbReference type="InterPro" id="IPR031350">
    <property type="entry name" value="Goodbye_dom"/>
</dbReference>
<dbReference type="Pfam" id="PF17109">
    <property type="entry name" value="Goodbye"/>
    <property type="match status" value="1"/>
</dbReference>
<evidence type="ECO:0000313" key="4">
    <source>
        <dbReference type="Proteomes" id="UP001365542"/>
    </source>
</evidence>
<dbReference type="PROSITE" id="PS50005">
    <property type="entry name" value="TPR"/>
    <property type="match status" value="1"/>
</dbReference>
<dbReference type="InterPro" id="IPR027417">
    <property type="entry name" value="P-loop_NTPase"/>
</dbReference>
<keyword evidence="4" id="KW-1185">Reference proteome</keyword>
<sequence length="1038" mass="117206">MSKQKFRNAVTAKTSQADQFDKIWQDALDAHKRICRKNLAQIPHPKTIDCLKQEIEASQYKFKRFREIRGRLWSSLAAIIGPVEILGGAAAEGASNSFPAAPVIVGATLMLIKGAKGVSQSYDYIQALFDDMEPILSRLRVHTQGVVPSELRIIYVRILACVLEILGVSTKYIRQGRGRRYLKRTLRPEEDRASDLTRQLGNLVDEETAMVVALNLHVSGEVLEKTTVIDEKIDVIADAIQQISIQIKASQNKQPGVTMKDLNYTIPLRLPSSRNRNFTGRETQLSALHEYFTDFTDPPQTSPCIFAITGTGGMGKTQIALEYAYRNDDYYSSIFWLSAATEESLQSSLVNVMQRIVEEQVKVITWPQPSEPDYNLVALKLGIAGLINEAGVINTEEGQIKGIIKAVFRWFQSSTRPWLLIFDNADDLESFELQDYLPNHGNGAILITSRRPELGNTTEHIDLEGLDQRDAVELLHRLIRIPNPFQVAEMESDANTLVETLGYMPLAICHAGSYILESKISLVEYLSRYKTTFMTLQSRKPKFGWSYRSDTAATTWEISFSQIEKQDKEAAELLLACSYFDREEIREDLWDTEESEDPNLKQQRQDKFLLLASYSLIKVLRFSVFSIHPVVHAWSRERLANPSSRLHPLTSAIKILGGAAAKDSLSRLHPSWDPQEEKRLLKHIAHLDKCLPSTLSDSLPPAHLDEDLLDAINNISIMYNIQIKPSDALRWGEVALSGRERLFSKTHPEYESYLNSLHQIGAIYANLAKFDTAIEFYQKALEGKEEVLGKTHESTLKTMQNLGITLAGQGKCVEGIEIFEQVLPELEKLHGPGSVIVNKARFSLADMYRRQKKFDASFELYSKVLVNFKTELGMAAPLTRLTITEMASIHRDCGRFEEAINSLQEVIDVEVELYGEGDIEVMGTVYRVAKILSAQGKSQEALALFKQVLGKEEEVMGIDDPNLAESFYSIAICYDDLGDRNEAVEWCRRAAEGFAKAAGEEFPRTLEIKEYLNSLEKEYTEGKARRRELKEVLIFHDT</sequence>
<dbReference type="EMBL" id="JAVHJO010000014">
    <property type="protein sequence ID" value="KAK6528961.1"/>
    <property type="molecule type" value="Genomic_DNA"/>
</dbReference>
<dbReference type="Pfam" id="PF13424">
    <property type="entry name" value="TPR_12"/>
    <property type="match status" value="2"/>
</dbReference>
<feature type="repeat" description="TPR" evidence="1">
    <location>
        <begin position="754"/>
        <end position="787"/>
    </location>
</feature>
<dbReference type="InterPro" id="IPR019734">
    <property type="entry name" value="TPR_rpt"/>
</dbReference>
<accession>A0AAV9WXA9</accession>
<dbReference type="SUPFAM" id="SSF52540">
    <property type="entry name" value="P-loop containing nucleoside triphosphate hydrolases"/>
    <property type="match status" value="1"/>
</dbReference>
<proteinExistence type="predicted"/>
<comment type="caution">
    <text evidence="3">The sequence shown here is derived from an EMBL/GenBank/DDBJ whole genome shotgun (WGS) entry which is preliminary data.</text>
</comment>
<reference evidence="3 4" key="1">
    <citation type="submission" date="2019-10" db="EMBL/GenBank/DDBJ databases">
        <authorList>
            <person name="Palmer J.M."/>
        </authorList>
    </citation>
    <scope>NUCLEOTIDE SEQUENCE [LARGE SCALE GENOMIC DNA]</scope>
    <source>
        <strain evidence="3 4">TWF694</strain>
    </source>
</reference>
<evidence type="ECO:0000256" key="1">
    <source>
        <dbReference type="PROSITE-ProRule" id="PRU00339"/>
    </source>
</evidence>
<dbReference type="InterPro" id="IPR011990">
    <property type="entry name" value="TPR-like_helical_dom_sf"/>
</dbReference>
<evidence type="ECO:0000259" key="2">
    <source>
        <dbReference type="Pfam" id="PF17109"/>
    </source>
</evidence>
<dbReference type="PANTHER" id="PTHR46082">
    <property type="entry name" value="ATP/GTP-BINDING PROTEIN-RELATED"/>
    <property type="match status" value="1"/>
</dbReference>
<organism evidence="3 4">
    <name type="scientific">Orbilia ellipsospora</name>
    <dbReference type="NCBI Taxonomy" id="2528407"/>
    <lineage>
        <taxon>Eukaryota</taxon>
        <taxon>Fungi</taxon>
        <taxon>Dikarya</taxon>
        <taxon>Ascomycota</taxon>
        <taxon>Pezizomycotina</taxon>
        <taxon>Orbiliomycetes</taxon>
        <taxon>Orbiliales</taxon>
        <taxon>Orbiliaceae</taxon>
        <taxon>Orbilia</taxon>
    </lineage>
</organism>
<dbReference type="Proteomes" id="UP001365542">
    <property type="component" value="Unassembled WGS sequence"/>
</dbReference>
<dbReference type="PANTHER" id="PTHR46082:SF6">
    <property type="entry name" value="AAA+ ATPASE DOMAIN-CONTAINING PROTEIN-RELATED"/>
    <property type="match status" value="1"/>
</dbReference>
<dbReference type="Pfam" id="PF13374">
    <property type="entry name" value="TPR_10"/>
    <property type="match status" value="1"/>
</dbReference>
<dbReference type="SUPFAM" id="SSF48452">
    <property type="entry name" value="TPR-like"/>
    <property type="match status" value="2"/>
</dbReference>
<gene>
    <name evidence="3" type="ORF">TWF694_004188</name>
</gene>
<feature type="domain" description="Fungal STAND N-terminal Goodbye" evidence="2">
    <location>
        <begin position="24"/>
        <end position="142"/>
    </location>
</feature>
<dbReference type="Gene3D" id="3.40.50.300">
    <property type="entry name" value="P-loop containing nucleotide triphosphate hydrolases"/>
    <property type="match status" value="1"/>
</dbReference>